<sequence length="485" mass="54221">MRMTGNALCRLWSQVPGLSEPWCMQIQWRIGQDEELIAALTEPRYPCADDSIETIVLTQTIYLCQLLLHLQEFDPCTGVIADDEEIDEELSRVFQDCIAREYNVAYDTRVRDGPAPDGEALERVVKGLTRAQLEGTRELETRVETEATTAVVPAPGGGGGGEEAQTRVRLHQVLVATLVELKRTLRRTPARYELVYGPRTEATWAARFSTRIMQWRHLVRNGSGALVQGVVEVQPHDVLPLDEEGMQVYQILRSVAPGRIHVLSPVQPEMPATRPWSQDQEFGPQQQHHQPQGHDLRYSQQLQPQHPQQQLRQHQIHHTHHHHQHTRSISSGIKMVPPAYSTPVAHTPVSTPSESADTPRTTPQYPYPSLSAGSHTMEGSSKRASQEMSYPPPTKRLQLMVPPAVPGAGGDVPASNLPIRCGGPMDIDRPQQDEEASSLDTNVLLSRVLSRVTELGQKIDGMQHGMDAKMNQLDERLQRIQESLV</sequence>
<gene>
    <name evidence="2" type="ORF">M406DRAFT_70101</name>
</gene>
<dbReference type="GeneID" id="63842444"/>
<name>A0A9P4Y8G7_CRYP1</name>
<dbReference type="RefSeq" id="XP_040778961.1">
    <property type="nucleotide sequence ID" value="XM_040925315.1"/>
</dbReference>
<dbReference type="EMBL" id="MU032346">
    <property type="protein sequence ID" value="KAF3768000.1"/>
    <property type="molecule type" value="Genomic_DNA"/>
</dbReference>
<dbReference type="Proteomes" id="UP000803844">
    <property type="component" value="Unassembled WGS sequence"/>
</dbReference>
<proteinExistence type="predicted"/>
<feature type="compositionally biased region" description="Basic residues" evidence="1">
    <location>
        <begin position="314"/>
        <end position="326"/>
    </location>
</feature>
<dbReference type="AlphaFoldDB" id="A0A9P4Y8G7"/>
<dbReference type="OrthoDB" id="5220996at2759"/>
<organism evidence="2 3">
    <name type="scientific">Cryphonectria parasitica (strain ATCC 38755 / EP155)</name>
    <dbReference type="NCBI Taxonomy" id="660469"/>
    <lineage>
        <taxon>Eukaryota</taxon>
        <taxon>Fungi</taxon>
        <taxon>Dikarya</taxon>
        <taxon>Ascomycota</taxon>
        <taxon>Pezizomycotina</taxon>
        <taxon>Sordariomycetes</taxon>
        <taxon>Sordariomycetidae</taxon>
        <taxon>Diaporthales</taxon>
        <taxon>Cryphonectriaceae</taxon>
        <taxon>Cryphonectria-Endothia species complex</taxon>
        <taxon>Cryphonectria</taxon>
    </lineage>
</organism>
<feature type="compositionally biased region" description="Low complexity" evidence="1">
    <location>
        <begin position="299"/>
        <end position="313"/>
    </location>
</feature>
<accession>A0A9P4Y8G7</accession>
<keyword evidence="3" id="KW-1185">Reference proteome</keyword>
<evidence type="ECO:0000256" key="1">
    <source>
        <dbReference type="SAM" id="MobiDB-lite"/>
    </source>
</evidence>
<protein>
    <submittedName>
        <fullName evidence="2">Uncharacterized protein</fullName>
    </submittedName>
</protein>
<comment type="caution">
    <text evidence="2">The sequence shown here is derived from an EMBL/GenBank/DDBJ whole genome shotgun (WGS) entry which is preliminary data.</text>
</comment>
<evidence type="ECO:0000313" key="3">
    <source>
        <dbReference type="Proteomes" id="UP000803844"/>
    </source>
</evidence>
<feature type="compositionally biased region" description="Polar residues" evidence="1">
    <location>
        <begin position="348"/>
        <end position="364"/>
    </location>
</feature>
<evidence type="ECO:0000313" key="2">
    <source>
        <dbReference type="EMBL" id="KAF3768000.1"/>
    </source>
</evidence>
<reference evidence="2" key="1">
    <citation type="journal article" date="2020" name="Phytopathology">
        <title>Genome sequence of the chestnut blight fungus Cryphonectria parasitica EP155: A fundamental resource for an archetypical invasive plant pathogen.</title>
        <authorList>
            <person name="Crouch J.A."/>
            <person name="Dawe A."/>
            <person name="Aerts A."/>
            <person name="Barry K."/>
            <person name="Churchill A.C.L."/>
            <person name="Grimwood J."/>
            <person name="Hillman B."/>
            <person name="Milgroom M.G."/>
            <person name="Pangilinan J."/>
            <person name="Smith M."/>
            <person name="Salamov A."/>
            <person name="Schmutz J."/>
            <person name="Yadav J."/>
            <person name="Grigoriev I.V."/>
            <person name="Nuss D."/>
        </authorList>
    </citation>
    <scope>NUCLEOTIDE SEQUENCE</scope>
    <source>
        <strain evidence="2">EP155</strain>
    </source>
</reference>
<feature type="region of interest" description="Disordered" evidence="1">
    <location>
        <begin position="269"/>
        <end position="392"/>
    </location>
</feature>